<keyword evidence="2" id="KW-0472">Membrane</keyword>
<feature type="transmembrane region" description="Helical" evidence="2">
    <location>
        <begin position="41"/>
        <end position="61"/>
    </location>
</feature>
<dbReference type="AlphaFoldDB" id="A0A5R9BI02"/>
<dbReference type="OrthoDB" id="5192391at2"/>
<evidence type="ECO:0008006" key="5">
    <source>
        <dbReference type="Google" id="ProtNLM"/>
    </source>
</evidence>
<evidence type="ECO:0000256" key="2">
    <source>
        <dbReference type="SAM" id="Phobius"/>
    </source>
</evidence>
<feature type="region of interest" description="Disordered" evidence="1">
    <location>
        <begin position="1"/>
        <end position="34"/>
    </location>
</feature>
<dbReference type="Proteomes" id="UP000310458">
    <property type="component" value="Unassembled WGS sequence"/>
</dbReference>
<proteinExistence type="predicted"/>
<evidence type="ECO:0000313" key="4">
    <source>
        <dbReference type="Proteomes" id="UP000310458"/>
    </source>
</evidence>
<keyword evidence="2" id="KW-0812">Transmembrane</keyword>
<gene>
    <name evidence="3" type="ORF">FEF26_01715</name>
</gene>
<evidence type="ECO:0000256" key="1">
    <source>
        <dbReference type="SAM" id="MobiDB-lite"/>
    </source>
</evidence>
<keyword evidence="2" id="KW-1133">Transmembrane helix</keyword>
<sequence>MATLGYASGGSELTDPTTGGNAPQPSPARRMRRPTWRDPRLLMGIVLIVVSVVGVILLVSAQDRSVPVYAADRELSTGTPVGAEDLRVVNVQLDAAAEHYLSAEADLPTDVELIRPVMEGELLPAAALGSVDSHQRQAVTVEVQHDLARSVQTGRTVDVWAAYGYSTQQDQGEVTILAAAAEVTDIRESSSAFGTSSGVTVELLVDPDEVPSLLAAIGGGDALTVLPADSQGD</sequence>
<dbReference type="RefSeq" id="WP_138251806.1">
    <property type="nucleotide sequence ID" value="NZ_VAVZ01000003.1"/>
</dbReference>
<dbReference type="CDD" id="cd11614">
    <property type="entry name" value="SAF_CpaB_FlgA_like"/>
    <property type="match status" value="1"/>
</dbReference>
<organism evidence="3 4">
    <name type="scientific">Nesterenkonia salmonea</name>
    <dbReference type="NCBI Taxonomy" id="1804987"/>
    <lineage>
        <taxon>Bacteria</taxon>
        <taxon>Bacillati</taxon>
        <taxon>Actinomycetota</taxon>
        <taxon>Actinomycetes</taxon>
        <taxon>Micrococcales</taxon>
        <taxon>Micrococcaceae</taxon>
        <taxon>Nesterenkonia</taxon>
    </lineage>
</organism>
<comment type="caution">
    <text evidence="3">The sequence shown here is derived from an EMBL/GenBank/DDBJ whole genome shotgun (WGS) entry which is preliminary data.</text>
</comment>
<reference evidence="3 4" key="1">
    <citation type="submission" date="2019-05" db="EMBL/GenBank/DDBJ databases">
        <title>Nesterenkonia sp. GY074 isolated from the Southern Atlantic Ocean.</title>
        <authorList>
            <person name="Zhang G."/>
        </authorList>
    </citation>
    <scope>NUCLEOTIDE SEQUENCE [LARGE SCALE GENOMIC DNA]</scope>
    <source>
        <strain evidence="3 4">GY074</strain>
    </source>
</reference>
<name>A0A5R9BI02_9MICC</name>
<keyword evidence="4" id="KW-1185">Reference proteome</keyword>
<feature type="compositionally biased region" description="Polar residues" evidence="1">
    <location>
        <begin position="14"/>
        <end position="23"/>
    </location>
</feature>
<evidence type="ECO:0000313" key="3">
    <source>
        <dbReference type="EMBL" id="TLQ00307.1"/>
    </source>
</evidence>
<dbReference type="EMBL" id="VAVZ01000003">
    <property type="protein sequence ID" value="TLQ00307.1"/>
    <property type="molecule type" value="Genomic_DNA"/>
</dbReference>
<accession>A0A5R9BI02</accession>
<protein>
    <recommendedName>
        <fullName evidence="5">SAF domain-containing protein</fullName>
    </recommendedName>
</protein>